<comment type="caution">
    <text evidence="1">The sequence shown here is derived from an EMBL/GenBank/DDBJ whole genome shotgun (WGS) entry which is preliminary data.</text>
</comment>
<reference evidence="1" key="1">
    <citation type="journal article" date="2020" name="Stud. Mycol.">
        <title>101 Dothideomycetes genomes: a test case for predicting lifestyles and emergence of pathogens.</title>
        <authorList>
            <person name="Haridas S."/>
            <person name="Albert R."/>
            <person name="Binder M."/>
            <person name="Bloem J."/>
            <person name="Labutti K."/>
            <person name="Salamov A."/>
            <person name="Andreopoulos B."/>
            <person name="Baker S."/>
            <person name="Barry K."/>
            <person name="Bills G."/>
            <person name="Bluhm B."/>
            <person name="Cannon C."/>
            <person name="Castanera R."/>
            <person name="Culley D."/>
            <person name="Daum C."/>
            <person name="Ezra D."/>
            <person name="Gonzalez J."/>
            <person name="Henrissat B."/>
            <person name="Kuo A."/>
            <person name="Liang C."/>
            <person name="Lipzen A."/>
            <person name="Lutzoni F."/>
            <person name="Magnuson J."/>
            <person name="Mondo S."/>
            <person name="Nolan M."/>
            <person name="Ohm R."/>
            <person name="Pangilinan J."/>
            <person name="Park H.-J."/>
            <person name="Ramirez L."/>
            <person name="Alfaro M."/>
            <person name="Sun H."/>
            <person name="Tritt A."/>
            <person name="Yoshinaga Y."/>
            <person name="Zwiers L.-H."/>
            <person name="Turgeon B."/>
            <person name="Goodwin S."/>
            <person name="Spatafora J."/>
            <person name="Crous P."/>
            <person name="Grigoriev I."/>
        </authorList>
    </citation>
    <scope>NUCLEOTIDE SEQUENCE</scope>
    <source>
        <strain evidence="1">ATCC 200398</strain>
    </source>
</reference>
<accession>A0ACB6R2Q2</accession>
<protein>
    <submittedName>
        <fullName evidence="1">Uncharacterized protein</fullName>
    </submittedName>
</protein>
<gene>
    <name evidence="1" type="ORF">BDR25DRAFT_353647</name>
</gene>
<proteinExistence type="predicted"/>
<sequence length="294" mass="32378">MQDTSRPALIDIVDTAAAPLQNYSMAPTISHDIKNHERDLAIRRENTIYLAAWMAVDSDKNLLFSAISIISNLRADYETSGLRPGKVLNPKRAPRSTKFLLSHRLKLLHDIHTKPFGNHESILKLFAGCNSLPATPKNPEGLQVDISLERDRIIESCLGKRKMTEDSQVRRQLPVPGVLSRFVRDVFITGAVTSLCKLRVKSDHVQLGTIAAFTAAFAFGLGVLTNAKRAVILAGKVAYTAVLVVVPRNLSPIWLSKFVQLFLRPSGTHQSDIQPLKGMELTRTGTPGHTPPPP</sequence>
<dbReference type="Proteomes" id="UP000799755">
    <property type="component" value="Unassembled WGS sequence"/>
</dbReference>
<dbReference type="EMBL" id="MU003502">
    <property type="protein sequence ID" value="KAF2472612.1"/>
    <property type="molecule type" value="Genomic_DNA"/>
</dbReference>
<organism evidence="1 2">
    <name type="scientific">Lindgomyces ingoldianus</name>
    <dbReference type="NCBI Taxonomy" id="673940"/>
    <lineage>
        <taxon>Eukaryota</taxon>
        <taxon>Fungi</taxon>
        <taxon>Dikarya</taxon>
        <taxon>Ascomycota</taxon>
        <taxon>Pezizomycotina</taxon>
        <taxon>Dothideomycetes</taxon>
        <taxon>Pleosporomycetidae</taxon>
        <taxon>Pleosporales</taxon>
        <taxon>Lindgomycetaceae</taxon>
        <taxon>Lindgomyces</taxon>
    </lineage>
</organism>
<evidence type="ECO:0000313" key="2">
    <source>
        <dbReference type="Proteomes" id="UP000799755"/>
    </source>
</evidence>
<keyword evidence="2" id="KW-1185">Reference proteome</keyword>
<evidence type="ECO:0000313" key="1">
    <source>
        <dbReference type="EMBL" id="KAF2472612.1"/>
    </source>
</evidence>
<name>A0ACB6R2Q2_9PLEO</name>